<dbReference type="STRING" id="35128.B8BQE1"/>
<dbReference type="InterPro" id="IPR029026">
    <property type="entry name" value="tRNA_m1G_MTases_N"/>
</dbReference>
<keyword evidence="5" id="KW-1185">Reference proteome</keyword>
<dbReference type="Proteomes" id="UP000001449">
    <property type="component" value="Chromosome 1"/>
</dbReference>
<sequence length="180" mass="19419">MEIPRPYDPLSDTDVPSKEMPPFYLILDGLSDPGNVGTLLRSCAASQVTALILLPNSCDVWNPKAVRSAMGASFRVPVLELTNADDKDGALDQKKSLAHFQVDWIRHTKDDSKSGGGSAIILGREGEGLRREVRAAIKQGSISTVHIPMADGVESLNAAVCGSVIMFERMRQWSVLNVGS</sequence>
<dbReference type="eggNOG" id="KOG2506">
    <property type="taxonomic scope" value="Eukaryota"/>
</dbReference>
<dbReference type="GO" id="GO:0003723">
    <property type="term" value="F:RNA binding"/>
    <property type="evidence" value="ECO:0007669"/>
    <property type="project" value="InterPro"/>
</dbReference>
<evidence type="ECO:0000259" key="3">
    <source>
        <dbReference type="Pfam" id="PF00588"/>
    </source>
</evidence>
<keyword evidence="1" id="KW-0489">Methyltransferase</keyword>
<dbReference type="PaxDb" id="35128-Thaps39062"/>
<evidence type="ECO:0000256" key="2">
    <source>
        <dbReference type="ARBA" id="ARBA00022679"/>
    </source>
</evidence>
<dbReference type="Pfam" id="PF00588">
    <property type="entry name" value="SpoU_methylase"/>
    <property type="match status" value="1"/>
</dbReference>
<dbReference type="PANTHER" id="PTHR43191:SF2">
    <property type="entry name" value="RRNA METHYLTRANSFERASE 3, MITOCHONDRIAL"/>
    <property type="match status" value="1"/>
</dbReference>
<reference evidence="4 5" key="1">
    <citation type="journal article" date="2004" name="Science">
        <title>The genome of the diatom Thalassiosira pseudonana: ecology, evolution, and metabolism.</title>
        <authorList>
            <person name="Armbrust E.V."/>
            <person name="Berges J.A."/>
            <person name="Bowler C."/>
            <person name="Green B.R."/>
            <person name="Martinez D."/>
            <person name="Putnam N.H."/>
            <person name="Zhou S."/>
            <person name="Allen A.E."/>
            <person name="Apt K.E."/>
            <person name="Bechner M."/>
            <person name="Brzezinski M.A."/>
            <person name="Chaal B.K."/>
            <person name="Chiovitti A."/>
            <person name="Davis A.K."/>
            <person name="Demarest M.S."/>
            <person name="Detter J.C."/>
            <person name="Glavina T."/>
            <person name="Goodstein D."/>
            <person name="Hadi M.Z."/>
            <person name="Hellsten U."/>
            <person name="Hildebrand M."/>
            <person name="Jenkins B.D."/>
            <person name="Jurka J."/>
            <person name="Kapitonov V.V."/>
            <person name="Kroger N."/>
            <person name="Lau W.W."/>
            <person name="Lane T.W."/>
            <person name="Larimer F.W."/>
            <person name="Lippmeier J.C."/>
            <person name="Lucas S."/>
            <person name="Medina M."/>
            <person name="Montsant A."/>
            <person name="Obornik M."/>
            <person name="Parker M.S."/>
            <person name="Palenik B."/>
            <person name="Pazour G.J."/>
            <person name="Richardson P.M."/>
            <person name="Rynearson T.A."/>
            <person name="Saito M.A."/>
            <person name="Schwartz D.C."/>
            <person name="Thamatrakoln K."/>
            <person name="Valentin K."/>
            <person name="Vardi A."/>
            <person name="Wilkerson F.P."/>
            <person name="Rokhsar D.S."/>
        </authorList>
    </citation>
    <scope>NUCLEOTIDE SEQUENCE [LARGE SCALE GENOMIC DNA]</scope>
    <source>
        <strain evidence="4 5">CCMP1335</strain>
    </source>
</reference>
<evidence type="ECO:0000313" key="4">
    <source>
        <dbReference type="EMBL" id="EED95766.1"/>
    </source>
</evidence>
<feature type="domain" description="tRNA/rRNA methyltransferase SpoU type" evidence="3">
    <location>
        <begin position="23"/>
        <end position="167"/>
    </location>
</feature>
<dbReference type="InterPro" id="IPR001537">
    <property type="entry name" value="SpoU_MeTrfase"/>
</dbReference>
<dbReference type="SUPFAM" id="SSF75217">
    <property type="entry name" value="alpha/beta knot"/>
    <property type="match status" value="1"/>
</dbReference>
<dbReference type="OMA" id="XLIRSAC"/>
<dbReference type="GO" id="GO:0032259">
    <property type="term" value="P:methylation"/>
    <property type="evidence" value="ECO:0007669"/>
    <property type="project" value="UniProtKB-KW"/>
</dbReference>
<dbReference type="InterPro" id="IPR029028">
    <property type="entry name" value="Alpha/beta_knot_MTases"/>
</dbReference>
<gene>
    <name evidence="4" type="ORF">THAPSDRAFT_39062</name>
</gene>
<name>B8BQE1_THAPS</name>
<proteinExistence type="predicted"/>
<dbReference type="GO" id="GO:0008173">
    <property type="term" value="F:RNA methyltransferase activity"/>
    <property type="evidence" value="ECO:0007669"/>
    <property type="project" value="InterPro"/>
</dbReference>
<organism evidence="4 5">
    <name type="scientific">Thalassiosira pseudonana</name>
    <name type="common">Marine diatom</name>
    <name type="synonym">Cyclotella nana</name>
    <dbReference type="NCBI Taxonomy" id="35128"/>
    <lineage>
        <taxon>Eukaryota</taxon>
        <taxon>Sar</taxon>
        <taxon>Stramenopiles</taxon>
        <taxon>Ochrophyta</taxon>
        <taxon>Bacillariophyta</taxon>
        <taxon>Coscinodiscophyceae</taxon>
        <taxon>Thalassiosirophycidae</taxon>
        <taxon>Thalassiosirales</taxon>
        <taxon>Thalassiosiraceae</taxon>
        <taxon>Thalassiosira</taxon>
    </lineage>
</organism>
<evidence type="ECO:0000313" key="5">
    <source>
        <dbReference type="Proteomes" id="UP000001449"/>
    </source>
</evidence>
<accession>B8BQE1</accession>
<dbReference type="CDD" id="cd18095">
    <property type="entry name" value="SpoU-like_rRNA-MTase"/>
    <property type="match status" value="1"/>
</dbReference>
<dbReference type="GO" id="GO:0006396">
    <property type="term" value="P:RNA processing"/>
    <property type="evidence" value="ECO:0007669"/>
    <property type="project" value="InterPro"/>
</dbReference>
<dbReference type="HOGENOM" id="CLU_021322_4_5_1"/>
<dbReference type="AlphaFoldDB" id="B8BQE1"/>
<dbReference type="InterPro" id="IPR051259">
    <property type="entry name" value="rRNA_Methyltransferase"/>
</dbReference>
<protein>
    <recommendedName>
        <fullName evidence="3">tRNA/rRNA methyltransferase SpoU type domain-containing protein</fullName>
    </recommendedName>
</protein>
<dbReference type="PANTHER" id="PTHR43191">
    <property type="entry name" value="RRNA METHYLTRANSFERASE 3"/>
    <property type="match status" value="1"/>
</dbReference>
<keyword evidence="2" id="KW-0808">Transferase</keyword>
<dbReference type="GeneID" id="7445659"/>
<dbReference type="RefSeq" id="XP_002286125.1">
    <property type="nucleotide sequence ID" value="XM_002286089.1"/>
</dbReference>
<evidence type="ECO:0000256" key="1">
    <source>
        <dbReference type="ARBA" id="ARBA00022603"/>
    </source>
</evidence>
<reference evidence="4 5" key="2">
    <citation type="journal article" date="2008" name="Nature">
        <title>The Phaeodactylum genome reveals the evolutionary history of diatom genomes.</title>
        <authorList>
            <person name="Bowler C."/>
            <person name="Allen A.E."/>
            <person name="Badger J.H."/>
            <person name="Grimwood J."/>
            <person name="Jabbari K."/>
            <person name="Kuo A."/>
            <person name="Maheswari U."/>
            <person name="Martens C."/>
            <person name="Maumus F."/>
            <person name="Otillar R.P."/>
            <person name="Rayko E."/>
            <person name="Salamov A."/>
            <person name="Vandepoele K."/>
            <person name="Beszteri B."/>
            <person name="Gruber A."/>
            <person name="Heijde M."/>
            <person name="Katinka M."/>
            <person name="Mock T."/>
            <person name="Valentin K."/>
            <person name="Verret F."/>
            <person name="Berges J.A."/>
            <person name="Brownlee C."/>
            <person name="Cadoret J.P."/>
            <person name="Chiovitti A."/>
            <person name="Choi C.J."/>
            <person name="Coesel S."/>
            <person name="De Martino A."/>
            <person name="Detter J.C."/>
            <person name="Durkin C."/>
            <person name="Falciatore A."/>
            <person name="Fournet J."/>
            <person name="Haruta M."/>
            <person name="Huysman M.J."/>
            <person name="Jenkins B.D."/>
            <person name="Jiroutova K."/>
            <person name="Jorgensen R.E."/>
            <person name="Joubert Y."/>
            <person name="Kaplan A."/>
            <person name="Kroger N."/>
            <person name="Kroth P.G."/>
            <person name="La Roche J."/>
            <person name="Lindquist E."/>
            <person name="Lommer M."/>
            <person name="Martin-Jezequel V."/>
            <person name="Lopez P.J."/>
            <person name="Lucas S."/>
            <person name="Mangogna M."/>
            <person name="McGinnis K."/>
            <person name="Medlin L.K."/>
            <person name="Montsant A."/>
            <person name="Oudot-Le Secq M.P."/>
            <person name="Napoli C."/>
            <person name="Obornik M."/>
            <person name="Parker M.S."/>
            <person name="Petit J.L."/>
            <person name="Porcel B.M."/>
            <person name="Poulsen N."/>
            <person name="Robison M."/>
            <person name="Rychlewski L."/>
            <person name="Rynearson T.A."/>
            <person name="Schmutz J."/>
            <person name="Shapiro H."/>
            <person name="Siaut M."/>
            <person name="Stanley M."/>
            <person name="Sussman M.R."/>
            <person name="Taylor A.R."/>
            <person name="Vardi A."/>
            <person name="von Dassow P."/>
            <person name="Vyverman W."/>
            <person name="Willis A."/>
            <person name="Wyrwicz L.S."/>
            <person name="Rokhsar D.S."/>
            <person name="Weissenbach J."/>
            <person name="Armbrust E.V."/>
            <person name="Green B.R."/>
            <person name="Van de Peer Y."/>
            <person name="Grigoriev I.V."/>
        </authorList>
    </citation>
    <scope>NUCLEOTIDE SEQUENCE [LARGE SCALE GENOMIC DNA]</scope>
    <source>
        <strain evidence="4 5">CCMP1335</strain>
    </source>
</reference>
<dbReference type="Gene3D" id="3.40.1280.10">
    <property type="match status" value="1"/>
</dbReference>
<dbReference type="InParanoid" id="B8BQE1"/>
<dbReference type="KEGG" id="tps:THAPSDRAFT_39062"/>
<dbReference type="EMBL" id="CM000638">
    <property type="protein sequence ID" value="EED95766.1"/>
    <property type="molecule type" value="Genomic_DNA"/>
</dbReference>